<evidence type="ECO:0000256" key="1">
    <source>
        <dbReference type="ARBA" id="ARBA00001971"/>
    </source>
</evidence>
<feature type="binding site" description="axial binding residue" evidence="9">
    <location>
        <position position="427"/>
    </location>
    <ligand>
        <name>heme</name>
        <dbReference type="ChEBI" id="CHEBI:30413"/>
    </ligand>
    <ligandPart>
        <name>Fe</name>
        <dbReference type="ChEBI" id="CHEBI:18248"/>
    </ligandPart>
</feature>
<name>A0A498HIC6_MALDO</name>
<dbReference type="CDD" id="cd11043">
    <property type="entry name" value="CYP90-like"/>
    <property type="match status" value="1"/>
</dbReference>
<evidence type="ECO:0000256" key="11">
    <source>
        <dbReference type="SAM" id="Phobius"/>
    </source>
</evidence>
<dbReference type="SUPFAM" id="SSF48264">
    <property type="entry name" value="Cytochrome P450"/>
    <property type="match status" value="1"/>
</dbReference>
<dbReference type="GO" id="GO:0005506">
    <property type="term" value="F:iron ion binding"/>
    <property type="evidence" value="ECO:0007669"/>
    <property type="project" value="InterPro"/>
</dbReference>
<evidence type="ECO:0000256" key="9">
    <source>
        <dbReference type="PIRSR" id="PIRSR602401-1"/>
    </source>
</evidence>
<keyword evidence="8 9" id="KW-0408">Iron</keyword>
<keyword evidence="6 11" id="KW-1133">Transmembrane helix</keyword>
<comment type="caution">
    <text evidence="12">The sequence shown here is derived from an EMBL/GenBank/DDBJ whole genome shotgun (WGS) entry which is preliminary data.</text>
</comment>
<comment type="similarity">
    <text evidence="3 10">Belongs to the cytochrome P450 family.</text>
</comment>
<keyword evidence="7 10" id="KW-0560">Oxidoreductase</keyword>
<keyword evidence="9 10" id="KW-0349">Heme</keyword>
<dbReference type="PRINTS" id="PR00385">
    <property type="entry name" value="P450"/>
</dbReference>
<dbReference type="InterPro" id="IPR036396">
    <property type="entry name" value="Cyt_P450_sf"/>
</dbReference>
<reference evidence="12 13" key="1">
    <citation type="submission" date="2018-10" db="EMBL/GenBank/DDBJ databases">
        <title>A high-quality apple genome assembly.</title>
        <authorList>
            <person name="Hu J."/>
        </authorList>
    </citation>
    <scope>NUCLEOTIDE SEQUENCE [LARGE SCALE GENOMIC DNA]</scope>
    <source>
        <strain evidence="13">cv. HFTH1</strain>
        <tissue evidence="12">Young leaf</tissue>
    </source>
</reference>
<dbReference type="GO" id="GO:0016125">
    <property type="term" value="P:sterol metabolic process"/>
    <property type="evidence" value="ECO:0007669"/>
    <property type="project" value="TreeGrafter"/>
</dbReference>
<dbReference type="PROSITE" id="PS00086">
    <property type="entry name" value="CYTOCHROME_P450"/>
    <property type="match status" value="1"/>
</dbReference>
<evidence type="ECO:0000256" key="2">
    <source>
        <dbReference type="ARBA" id="ARBA00004167"/>
    </source>
</evidence>
<evidence type="ECO:0000256" key="3">
    <source>
        <dbReference type="ARBA" id="ARBA00010617"/>
    </source>
</evidence>
<dbReference type="PANTHER" id="PTHR24286">
    <property type="entry name" value="CYTOCHROME P450 26"/>
    <property type="match status" value="1"/>
</dbReference>
<dbReference type="InterPro" id="IPR001128">
    <property type="entry name" value="Cyt_P450"/>
</dbReference>
<dbReference type="GO" id="GO:0016020">
    <property type="term" value="C:membrane"/>
    <property type="evidence" value="ECO:0007669"/>
    <property type="project" value="UniProtKB-SubCell"/>
</dbReference>
<evidence type="ECO:0000256" key="8">
    <source>
        <dbReference type="ARBA" id="ARBA00023004"/>
    </source>
</evidence>
<dbReference type="FunFam" id="1.10.630.10:FF:000022">
    <property type="entry name" value="Taxadiene 5-alpha hydroxylase"/>
    <property type="match status" value="1"/>
</dbReference>
<accession>A0A498HIC6</accession>
<proteinExistence type="inferred from homology"/>
<evidence type="ECO:0000313" key="13">
    <source>
        <dbReference type="Proteomes" id="UP000290289"/>
    </source>
</evidence>
<dbReference type="Gene3D" id="1.10.630.10">
    <property type="entry name" value="Cytochrome P450"/>
    <property type="match status" value="1"/>
</dbReference>
<keyword evidence="5 9" id="KW-0479">Metal-binding</keyword>
<dbReference type="GO" id="GO:0016705">
    <property type="term" value="F:oxidoreductase activity, acting on paired donors, with incorporation or reduction of molecular oxygen"/>
    <property type="evidence" value="ECO:0007669"/>
    <property type="project" value="InterPro"/>
</dbReference>
<evidence type="ECO:0000256" key="4">
    <source>
        <dbReference type="ARBA" id="ARBA00022692"/>
    </source>
</evidence>
<keyword evidence="4 11" id="KW-0812">Transmembrane</keyword>
<gene>
    <name evidence="12" type="ORF">DVH24_031204</name>
</gene>
<sequence length="485" mass="55068">MEEHYFFLNPLFWATSVSFVSLSLVVLLYRHRSQFTSENLPPGNVGYPVIGESFKFLASGWKGQPEKFFFDRITKFSSQVFKTSLFGEQAAIFCGAACNKFLFSNENKLVAVWYPSSIQKVFPSSTETSKKKFRKLIPKFMKPEVLQRYIGIMDTSARTHFADAWENKNQVQAFPLTNDYTFGLAVRLFLSLENPKEMEEIGHSIHLLNAGIISMPIDFPGTPFHTAIKSSKFIRDKLHKIIKQRKIDLAEGKASPTQDILSHMLLTCDENGTSATELEIADWINGLLIAGHETTSATCAFIVKYLAELPHVYDAVYNEQMEIANSKSPGKLLNWDDLKKMKYSWNVASEVLRMSSPVQGGWREPLTDFMFHGLYIPKGWKLYWSATSTHKNEAYFPEPEKFDPSRFEGSGPAPYTYVPFGGGVRMCPGKEYARLAILVFMHNLVKRFTFEKVVADETIVVNPLPVPAEGLPIRLYPHTQKEVST</sequence>
<dbReference type="Proteomes" id="UP000290289">
    <property type="component" value="Chromosome 17"/>
</dbReference>
<dbReference type="GO" id="GO:0020037">
    <property type="term" value="F:heme binding"/>
    <property type="evidence" value="ECO:0007669"/>
    <property type="project" value="InterPro"/>
</dbReference>
<dbReference type="PRINTS" id="PR00463">
    <property type="entry name" value="EP450I"/>
</dbReference>
<protein>
    <recommendedName>
        <fullName evidence="14">Cytochrome P450</fullName>
    </recommendedName>
</protein>
<evidence type="ECO:0000313" key="12">
    <source>
        <dbReference type="EMBL" id="RXH68871.1"/>
    </source>
</evidence>
<dbReference type="InterPro" id="IPR017972">
    <property type="entry name" value="Cyt_P450_CS"/>
</dbReference>
<dbReference type="InterPro" id="IPR002401">
    <property type="entry name" value="Cyt_P450_E_grp-I"/>
</dbReference>
<dbReference type="STRING" id="3750.A0A498HIC6"/>
<evidence type="ECO:0008006" key="14">
    <source>
        <dbReference type="Google" id="ProtNLM"/>
    </source>
</evidence>
<keyword evidence="13" id="KW-1185">Reference proteome</keyword>
<evidence type="ECO:0000256" key="10">
    <source>
        <dbReference type="RuleBase" id="RU000461"/>
    </source>
</evidence>
<dbReference type="Pfam" id="PF00067">
    <property type="entry name" value="p450"/>
    <property type="match status" value="1"/>
</dbReference>
<dbReference type="PANTHER" id="PTHR24286:SF381">
    <property type="entry name" value="BETA-AMYRIN 28-OXIDASE"/>
    <property type="match status" value="1"/>
</dbReference>
<organism evidence="12 13">
    <name type="scientific">Malus domestica</name>
    <name type="common">Apple</name>
    <name type="synonym">Pyrus malus</name>
    <dbReference type="NCBI Taxonomy" id="3750"/>
    <lineage>
        <taxon>Eukaryota</taxon>
        <taxon>Viridiplantae</taxon>
        <taxon>Streptophyta</taxon>
        <taxon>Embryophyta</taxon>
        <taxon>Tracheophyta</taxon>
        <taxon>Spermatophyta</taxon>
        <taxon>Magnoliopsida</taxon>
        <taxon>eudicotyledons</taxon>
        <taxon>Gunneridae</taxon>
        <taxon>Pentapetalae</taxon>
        <taxon>rosids</taxon>
        <taxon>fabids</taxon>
        <taxon>Rosales</taxon>
        <taxon>Rosaceae</taxon>
        <taxon>Amygdaloideae</taxon>
        <taxon>Maleae</taxon>
        <taxon>Malus</taxon>
    </lineage>
</organism>
<dbReference type="EMBL" id="RDQH01000343">
    <property type="protein sequence ID" value="RXH68871.1"/>
    <property type="molecule type" value="Genomic_DNA"/>
</dbReference>
<dbReference type="AlphaFoldDB" id="A0A498HIC6"/>
<dbReference type="GO" id="GO:0004497">
    <property type="term" value="F:monooxygenase activity"/>
    <property type="evidence" value="ECO:0007669"/>
    <property type="project" value="UniProtKB-KW"/>
</dbReference>
<comment type="cofactor">
    <cofactor evidence="1 9">
        <name>heme</name>
        <dbReference type="ChEBI" id="CHEBI:30413"/>
    </cofactor>
</comment>
<evidence type="ECO:0000256" key="6">
    <source>
        <dbReference type="ARBA" id="ARBA00022989"/>
    </source>
</evidence>
<feature type="transmembrane region" description="Helical" evidence="11">
    <location>
        <begin position="6"/>
        <end position="29"/>
    </location>
</feature>
<evidence type="ECO:0000256" key="5">
    <source>
        <dbReference type="ARBA" id="ARBA00022723"/>
    </source>
</evidence>
<keyword evidence="10" id="KW-0503">Monooxygenase</keyword>
<keyword evidence="11" id="KW-0472">Membrane</keyword>
<evidence type="ECO:0000256" key="7">
    <source>
        <dbReference type="ARBA" id="ARBA00023002"/>
    </source>
</evidence>
<comment type="subcellular location">
    <subcellularLocation>
        <location evidence="2">Membrane</location>
        <topology evidence="2">Single-pass membrane protein</topology>
    </subcellularLocation>
</comment>